<evidence type="ECO:0000256" key="6">
    <source>
        <dbReference type="ARBA" id="ARBA00022573"/>
    </source>
</evidence>
<dbReference type="GO" id="GO:0008939">
    <property type="term" value="F:nicotinate-nucleotide-dimethylbenzimidazole phosphoribosyltransferase activity"/>
    <property type="evidence" value="ECO:0007669"/>
    <property type="project" value="UniProtKB-UniRule"/>
</dbReference>
<dbReference type="PANTHER" id="PTHR43463:SF1">
    <property type="entry name" value="NICOTINATE-NUCLEOTIDE--DIMETHYLBENZIMIDAZOLE PHOSPHORIBOSYLTRANSFERASE"/>
    <property type="match status" value="1"/>
</dbReference>
<dbReference type="InterPro" id="IPR017846">
    <property type="entry name" value="Nict_dMeBzImd_PRibTrfase_bact"/>
</dbReference>
<dbReference type="EMBL" id="ACEB01000026">
    <property type="protein sequence ID" value="EEG26543.1"/>
    <property type="molecule type" value="Genomic_DNA"/>
</dbReference>
<comment type="caution">
    <text evidence="12">The sequence shown here is derived from an EMBL/GenBank/DDBJ whole genome shotgun (WGS) entry which is preliminary data.</text>
</comment>
<evidence type="ECO:0000256" key="11">
    <source>
        <dbReference type="HAMAP-Rule" id="MF_00230"/>
    </source>
</evidence>
<gene>
    <name evidence="11 12" type="primary">cobT</name>
    <name evidence="12" type="ORF">CORMATOL_01909</name>
</gene>
<keyword evidence="8 11" id="KW-0808">Transferase</keyword>
<comment type="similarity">
    <text evidence="3 11">Belongs to the CobT family.</text>
</comment>
<dbReference type="Gene3D" id="3.40.50.10210">
    <property type="match status" value="1"/>
</dbReference>
<dbReference type="HOGENOM" id="CLU_002982_0_2_11"/>
<dbReference type="CDD" id="cd02439">
    <property type="entry name" value="DMB-PRT_CobT"/>
    <property type="match status" value="1"/>
</dbReference>
<evidence type="ECO:0000313" key="13">
    <source>
        <dbReference type="Proteomes" id="UP000006247"/>
    </source>
</evidence>
<evidence type="ECO:0000256" key="5">
    <source>
        <dbReference type="ARBA" id="ARBA00015486"/>
    </source>
</evidence>
<comment type="catalytic activity">
    <reaction evidence="10 11">
        <text>5,6-dimethylbenzimidazole + nicotinate beta-D-ribonucleotide = alpha-ribazole 5'-phosphate + nicotinate + H(+)</text>
        <dbReference type="Rhea" id="RHEA:11196"/>
        <dbReference type="ChEBI" id="CHEBI:15378"/>
        <dbReference type="ChEBI" id="CHEBI:15890"/>
        <dbReference type="ChEBI" id="CHEBI:32544"/>
        <dbReference type="ChEBI" id="CHEBI:57502"/>
        <dbReference type="ChEBI" id="CHEBI:57918"/>
        <dbReference type="EC" id="2.4.2.21"/>
    </reaction>
</comment>
<sequence length="358" mass="37956">MKERSFLMQPAEFFPKVTPPSLKAADAAREFQLTLTKPTGSLARLEDLGVWLASCQDQVPPKKLTQPRMVIFAGDHGVATKKVSPYPKEVSIQMAANIKAGGGGINAIANESGIGIRVVDISLDHDEDVDVVGLQERVRRSCGSIDVEDAMTEAELVAAINVGKRIADEEVDNGADLLMAGDLGIGNTSPSAVIIGLLTGQEPVVVTGRGSGVNDEGWKRKVAVVRDAMFRARKDKGDVLTLMRKVTSPELAAMAAFLAQSAVRRTPIVLDGVVVTAAALLAERLAPGARAWMQAGHRSAEPAHTFALESLKLEPLLDLGLRLGEGSGAAAAFPLVRMATNIMNDMATFESAQVSNKE</sequence>
<evidence type="ECO:0000256" key="1">
    <source>
        <dbReference type="ARBA" id="ARBA00002197"/>
    </source>
</evidence>
<evidence type="ECO:0000256" key="9">
    <source>
        <dbReference type="ARBA" id="ARBA00030686"/>
    </source>
</evidence>
<protein>
    <recommendedName>
        <fullName evidence="5 11">Nicotinate-nucleotide--dimethylbenzimidazole phosphoribosyltransferase</fullName>
        <shortName evidence="11">NN:DBI PRT</shortName>
        <ecNumber evidence="4 11">2.4.2.21</ecNumber>
    </recommendedName>
    <alternativeName>
        <fullName evidence="9 11">N(1)-alpha-phosphoribosyltransferase</fullName>
    </alternativeName>
</protein>
<dbReference type="NCBIfam" id="NF000996">
    <property type="entry name" value="PRK00105.1"/>
    <property type="match status" value="1"/>
</dbReference>
<evidence type="ECO:0000256" key="2">
    <source>
        <dbReference type="ARBA" id="ARBA00005049"/>
    </source>
</evidence>
<evidence type="ECO:0000256" key="7">
    <source>
        <dbReference type="ARBA" id="ARBA00022676"/>
    </source>
</evidence>
<dbReference type="SUPFAM" id="SSF52733">
    <property type="entry name" value="Nicotinate mononucleotide:5,6-dimethylbenzimidazole phosphoribosyltransferase (CobT)"/>
    <property type="match status" value="1"/>
</dbReference>
<dbReference type="PANTHER" id="PTHR43463">
    <property type="entry name" value="NICOTINATE-NUCLEOTIDE--DIMETHYLBENZIMIDAZOLE PHOSPHORIBOSYLTRANSFERASE"/>
    <property type="match status" value="1"/>
</dbReference>
<reference evidence="12 13" key="1">
    <citation type="submission" date="2009-01" db="EMBL/GenBank/DDBJ databases">
        <authorList>
            <person name="Fulton L."/>
            <person name="Clifton S."/>
            <person name="Chinwalla A.T."/>
            <person name="Mitreva M."/>
            <person name="Sodergren E."/>
            <person name="Weinstock G."/>
            <person name="Clifton S."/>
            <person name="Dooling D.J."/>
            <person name="Fulton B."/>
            <person name="Minx P."/>
            <person name="Pepin K.H."/>
            <person name="Johnson M."/>
            <person name="Bhonagiri V."/>
            <person name="Nash W.E."/>
            <person name="Mardis E.R."/>
            <person name="Wilson R.K."/>
        </authorList>
    </citation>
    <scope>NUCLEOTIDE SEQUENCE [LARGE SCALE GENOMIC DNA]</scope>
    <source>
        <strain evidence="12 13">ATCC 33806</strain>
    </source>
</reference>
<dbReference type="InterPro" id="IPR036087">
    <property type="entry name" value="Nict_dMeBzImd_PRibTrfase_sf"/>
</dbReference>
<dbReference type="Proteomes" id="UP000006247">
    <property type="component" value="Unassembled WGS sequence"/>
</dbReference>
<accession>C0E4I4</accession>
<dbReference type="InterPro" id="IPR003200">
    <property type="entry name" value="Nict_dMeBzImd_PRibTrfase"/>
</dbReference>
<evidence type="ECO:0000256" key="3">
    <source>
        <dbReference type="ARBA" id="ARBA00007110"/>
    </source>
</evidence>
<dbReference type="EC" id="2.4.2.21" evidence="4 11"/>
<dbReference type="NCBIfam" id="TIGR03160">
    <property type="entry name" value="cobT_DBIPRT"/>
    <property type="match status" value="1"/>
</dbReference>
<feature type="active site" description="Proton acceptor" evidence="11">
    <location>
        <position position="325"/>
    </location>
</feature>
<name>C0E4I4_9CORY</name>
<dbReference type="UniPathway" id="UPA00061">
    <property type="reaction ID" value="UER00516"/>
</dbReference>
<dbReference type="HAMAP" id="MF_00230">
    <property type="entry name" value="CobT"/>
    <property type="match status" value="1"/>
</dbReference>
<evidence type="ECO:0000256" key="8">
    <source>
        <dbReference type="ARBA" id="ARBA00022679"/>
    </source>
</evidence>
<evidence type="ECO:0000256" key="4">
    <source>
        <dbReference type="ARBA" id="ARBA00011991"/>
    </source>
</evidence>
<dbReference type="GO" id="GO:0009236">
    <property type="term" value="P:cobalamin biosynthetic process"/>
    <property type="evidence" value="ECO:0007669"/>
    <property type="project" value="UniProtKB-UniRule"/>
</dbReference>
<proteinExistence type="inferred from homology"/>
<dbReference type="Pfam" id="PF02277">
    <property type="entry name" value="DBI_PRT"/>
    <property type="match status" value="1"/>
</dbReference>
<dbReference type="InterPro" id="IPR023195">
    <property type="entry name" value="Nict_dMeBzImd_PRibTrfase_N"/>
</dbReference>
<evidence type="ECO:0000313" key="12">
    <source>
        <dbReference type="EMBL" id="EEG26543.1"/>
    </source>
</evidence>
<organism evidence="12 13">
    <name type="scientific">Corynebacterium matruchotii ATCC 33806</name>
    <dbReference type="NCBI Taxonomy" id="566549"/>
    <lineage>
        <taxon>Bacteria</taxon>
        <taxon>Bacillati</taxon>
        <taxon>Actinomycetota</taxon>
        <taxon>Actinomycetes</taxon>
        <taxon>Mycobacteriales</taxon>
        <taxon>Corynebacteriaceae</taxon>
        <taxon>Corynebacterium</taxon>
    </lineage>
</organism>
<evidence type="ECO:0000256" key="10">
    <source>
        <dbReference type="ARBA" id="ARBA00047340"/>
    </source>
</evidence>
<dbReference type="Gene3D" id="1.10.1610.10">
    <property type="match status" value="1"/>
</dbReference>
<comment type="function">
    <text evidence="1 11">Catalyzes the synthesis of alpha-ribazole-5'-phosphate from nicotinate mononucleotide (NAMN) and 5,6-dimethylbenzimidazole (DMB).</text>
</comment>
<dbReference type="AlphaFoldDB" id="C0E4I4"/>
<keyword evidence="6 11" id="KW-0169">Cobalamin biosynthesis</keyword>
<comment type="pathway">
    <text evidence="2 11">Nucleoside biosynthesis; alpha-ribazole biosynthesis; alpha-ribazole from 5,6-dimethylbenzimidazole: step 1/2.</text>
</comment>
<keyword evidence="7 11" id="KW-0328">Glycosyltransferase</keyword>